<organism evidence="4 5">
    <name type="scientific">Rhizobium rosettiformans W3</name>
    <dbReference type="NCBI Taxonomy" id="538378"/>
    <lineage>
        <taxon>Bacteria</taxon>
        <taxon>Pseudomonadati</taxon>
        <taxon>Pseudomonadota</taxon>
        <taxon>Alphaproteobacteria</taxon>
        <taxon>Hyphomicrobiales</taxon>
        <taxon>Rhizobiaceae</taxon>
        <taxon>Rhizobium/Agrobacterium group</taxon>
        <taxon>Rhizobium</taxon>
    </lineage>
</organism>
<dbReference type="AlphaFoldDB" id="A0A4S8PTF8"/>
<proteinExistence type="predicted"/>
<dbReference type="InterPro" id="IPR032876">
    <property type="entry name" value="J_dom"/>
</dbReference>
<sequence length="1243" mass="138449">MQLAVLGASSLFSGAGLFKATILGASIAGSMIMNGRKKPTGKLNDVRVSSASYGRGIPKIWGTMRVTGNMFWATDFREEKVYVTQKGKQKSGGKGKMKGKKGKAQPVYKYYANFAMGLAEGPMADVLRIWADNNLIYNKLNPDDDDLVGPGFSTRDQEESGKRSMKSAGGKKGQGGASGRFAWRFYAGDEQQMPDPFMEEQEGVGKVPAYRDLCYLMFQDFALEDFGNRIPTITAEVVSKVTRKPQLIIFENMEPPTKNWYRPDFGSKMIDIVRGTLFMTGLDENEDRVVRMWDMDTRKEVKRLKYVDVLPQTVPHGEAATPMTSSTLGTRTWTKANGNDFEEFGTTPSGDLVLYKFEGNYGPILFMDPSSGKIIKSWGRSGNILADIWNGIFAPGGAFPIIGSGYYGNPVPYTLVYEVFGRIHIFDEYYNKIGTIESEGRRTNYRQGSIGTEQALLMTSTDYAGVDRFNFYYAPVVGPYMGKTGTSKDLALGFEPSRAYETKLGQWPEVRGSKGDVLVMYDMAYIVGANCIGIIAGPAGGTPWVASMDIMTGKILWEKRLDGISWAHLNLNGFRSPKSYINTNGWTIEGGPYIVKIDFHLQTVDIQIGREGYTNVAMRDGRYYWSERDAMIGFATIGGEITPVIQYQDRKVQDKVDIAQIVTDVAERVGIEPDRVRTSGIETQEPLLGYMFEQPVDARSVLEELANVYQFDCVETDNMLVFKMRGGAPLVTIQEEQLGVIEADIGTDNERLSETIQQAMELPERVTVSYYDPKNDYETGSQYFKRPGRPLPVMSTKEHLEVTFNMSLLSKDAKAMAKRILYAAWSERTTQEFRLPRDFLFLDASDVVTIQLKDGRAIECRITDMTMGANMELEVVSVANLAESYLHTATTEQPQGTVNQPGGSVAFATPMVANIPYIDDNHQNLNVKIGYYWGAGAHKPGFNFGMLQSRIEDTNWSTDGYTQVDAIWGYTKQPVPPPANGWNIQDDETEINLIPAFDFNEQAQLWSWETIPDEEWPSTQNMIIIGDEVILFKNAVENSDGSVTISALIRGYRGTIDAAYRHGNGDTWMIYTENSVHLASDSLEYLDKDQQFIVNTGNVLAPFVASKTLALTGGTERPLPVGNVRRTNLANGDVRIQWSRATRIGGAMSNNGSVPLNEESERYYLFLLPGEYDAKKWDPEDDSLYVWKSEILTSGQVIIPAATLGTLSLSNRRDLNVVIHQMSANVEWGFPLGTKLPYALIGV</sequence>
<evidence type="ECO:0000313" key="5">
    <source>
        <dbReference type="Proteomes" id="UP000307378"/>
    </source>
</evidence>
<dbReference type="RefSeq" id="WP_136542658.1">
    <property type="nucleotide sequence ID" value="NZ_STGU01000012.1"/>
</dbReference>
<accession>A0A4S8PTF8</accession>
<name>A0A4S8PTF8_9HYPH</name>
<dbReference type="EMBL" id="STGU01000012">
    <property type="protein sequence ID" value="THV32952.1"/>
    <property type="molecule type" value="Genomic_DNA"/>
</dbReference>
<feature type="domain" description="Tip attachment protein J" evidence="2">
    <location>
        <begin position="694"/>
        <end position="864"/>
    </location>
</feature>
<protein>
    <submittedName>
        <fullName evidence="4">Uncharacterized protein</fullName>
    </submittedName>
</protein>
<dbReference type="InterPro" id="IPR056490">
    <property type="entry name" value="Rcc01698_C"/>
</dbReference>
<dbReference type="Pfam" id="PF13550">
    <property type="entry name" value="Phage-tail_3"/>
    <property type="match status" value="1"/>
</dbReference>
<evidence type="ECO:0000259" key="3">
    <source>
        <dbReference type="Pfam" id="PF23666"/>
    </source>
</evidence>
<evidence type="ECO:0000259" key="2">
    <source>
        <dbReference type="Pfam" id="PF13550"/>
    </source>
</evidence>
<feature type="domain" description="Rcc01698-like C-terminal" evidence="3">
    <location>
        <begin position="967"/>
        <end position="1066"/>
    </location>
</feature>
<reference evidence="4 5" key="1">
    <citation type="submission" date="2019-04" db="EMBL/GenBank/DDBJ databases">
        <title>genome sequence of strain W3.</title>
        <authorList>
            <person name="Gao J."/>
            <person name="Sun J."/>
        </authorList>
    </citation>
    <scope>NUCLEOTIDE SEQUENCE [LARGE SCALE GENOMIC DNA]</scope>
    <source>
        <strain evidence="4 5">W3</strain>
    </source>
</reference>
<dbReference type="Pfam" id="PF23666">
    <property type="entry name" value="Rcc01698_C"/>
    <property type="match status" value="1"/>
</dbReference>
<evidence type="ECO:0000256" key="1">
    <source>
        <dbReference type="SAM" id="MobiDB-lite"/>
    </source>
</evidence>
<evidence type="ECO:0000313" key="4">
    <source>
        <dbReference type="EMBL" id="THV32952.1"/>
    </source>
</evidence>
<feature type="region of interest" description="Disordered" evidence="1">
    <location>
        <begin position="147"/>
        <end position="177"/>
    </location>
</feature>
<gene>
    <name evidence="4" type="ORF">FAA86_18855</name>
</gene>
<dbReference type="Proteomes" id="UP000307378">
    <property type="component" value="Unassembled WGS sequence"/>
</dbReference>
<comment type="caution">
    <text evidence="4">The sequence shown here is derived from an EMBL/GenBank/DDBJ whole genome shotgun (WGS) entry which is preliminary data.</text>
</comment>